<dbReference type="STRING" id="39029.BSR42_12455"/>
<organism evidence="2 3">
    <name type="scientific">Megasphaera cerevisiae DSM 20462</name>
    <dbReference type="NCBI Taxonomy" id="1122219"/>
    <lineage>
        <taxon>Bacteria</taxon>
        <taxon>Bacillati</taxon>
        <taxon>Bacillota</taxon>
        <taxon>Negativicutes</taxon>
        <taxon>Veillonellales</taxon>
        <taxon>Veillonellaceae</taxon>
        <taxon>Megasphaera</taxon>
    </lineage>
</organism>
<dbReference type="PANTHER" id="PTHR43130:SF15">
    <property type="entry name" value="THIJ_PFPI FAMILY PROTEIN (AFU_ORTHOLOGUE AFUA_5G14240)"/>
    <property type="match status" value="1"/>
</dbReference>
<evidence type="ECO:0000313" key="2">
    <source>
        <dbReference type="EMBL" id="KMO85463.1"/>
    </source>
</evidence>
<comment type="caution">
    <text evidence="2">The sequence shown here is derived from an EMBL/GenBank/DDBJ whole genome shotgun (WGS) entry which is preliminary data.</text>
</comment>
<evidence type="ECO:0000313" key="3">
    <source>
        <dbReference type="Proteomes" id="UP000036503"/>
    </source>
</evidence>
<name>A0A0J6WTH4_9FIRM</name>
<dbReference type="EMBL" id="LEKT01000063">
    <property type="protein sequence ID" value="KMO85463.1"/>
    <property type="molecule type" value="Genomic_DNA"/>
</dbReference>
<dbReference type="GO" id="GO:0016740">
    <property type="term" value="F:transferase activity"/>
    <property type="evidence" value="ECO:0007669"/>
    <property type="project" value="UniProtKB-KW"/>
</dbReference>
<dbReference type="SUPFAM" id="SSF52317">
    <property type="entry name" value="Class I glutamine amidotransferase-like"/>
    <property type="match status" value="1"/>
</dbReference>
<gene>
    <name evidence="2" type="ORF">AB840_13435</name>
</gene>
<dbReference type="Pfam" id="PF01965">
    <property type="entry name" value="DJ-1_PfpI"/>
    <property type="match status" value="1"/>
</dbReference>
<protein>
    <submittedName>
        <fullName evidence="2">Dimethyladenosine transferase</fullName>
    </submittedName>
</protein>
<dbReference type="Gene3D" id="3.40.50.880">
    <property type="match status" value="1"/>
</dbReference>
<dbReference type="PANTHER" id="PTHR43130">
    <property type="entry name" value="ARAC-FAMILY TRANSCRIPTIONAL REGULATOR"/>
    <property type="match status" value="1"/>
</dbReference>
<reference evidence="2 3" key="1">
    <citation type="submission" date="2015-06" db="EMBL/GenBank/DDBJ databases">
        <title>Draft genome sequence of beer spoilage bacterium Megasphaera cerevisiae type strain 20462.</title>
        <authorList>
            <person name="Kutumbaka K."/>
            <person name="Pasmowitz J."/>
            <person name="Mategko J."/>
            <person name="Reyes D."/>
            <person name="Friedrich A."/>
            <person name="Han S."/>
            <person name="Martens-Habbena W."/>
            <person name="Neal-McKinney J."/>
            <person name="Janagama H.K."/>
            <person name="Nadala C."/>
            <person name="Samadpour M."/>
        </authorList>
    </citation>
    <scope>NUCLEOTIDE SEQUENCE [LARGE SCALE GENOMIC DNA]</scope>
    <source>
        <strain evidence="2 3">DSM 20462</strain>
    </source>
</reference>
<dbReference type="PATRIC" id="fig|1122219.3.peg.2897"/>
<dbReference type="AlphaFoldDB" id="A0A0J6WTH4"/>
<dbReference type="InterPro" id="IPR029062">
    <property type="entry name" value="Class_I_gatase-like"/>
</dbReference>
<dbReference type="Proteomes" id="UP000036503">
    <property type="component" value="Unassembled WGS sequence"/>
</dbReference>
<sequence length="205" mass="22501">MSVYFRGKKEQHVNLFLFEGFETLDIFGPVEILGQIQTYTLHYYSLTGGIVANAQGVQVVTEPIEQANPYGILVIPGGMGTRRLVDDKEAIRIIGKIAVSAAFCLSICTGSAVLGKAGVLDGKQATSNKQALGWVKSIAKQVIWIEKARWVVDGKFYTSSGVSAGMDMTLGFIKDRFGEIKAQDIANHIEYIWNTDSTEDRFAEI</sequence>
<dbReference type="InterPro" id="IPR002818">
    <property type="entry name" value="DJ-1/PfpI"/>
</dbReference>
<dbReference type="InterPro" id="IPR052158">
    <property type="entry name" value="INH-QAR"/>
</dbReference>
<dbReference type="CDD" id="cd03139">
    <property type="entry name" value="GATase1_PfpI_2"/>
    <property type="match status" value="1"/>
</dbReference>
<keyword evidence="2" id="KW-0808">Transferase</keyword>
<dbReference type="InParanoid" id="A0A0J6WTH4"/>
<feature type="domain" description="DJ-1/PfpI" evidence="1">
    <location>
        <begin position="13"/>
        <end position="174"/>
    </location>
</feature>
<evidence type="ECO:0000259" key="1">
    <source>
        <dbReference type="Pfam" id="PF01965"/>
    </source>
</evidence>
<proteinExistence type="predicted"/>
<accession>A0A0J6WTH4</accession>
<keyword evidence="3" id="KW-1185">Reference proteome</keyword>